<dbReference type="Proteomes" id="UP001249851">
    <property type="component" value="Unassembled WGS sequence"/>
</dbReference>
<feature type="compositionally biased region" description="Polar residues" evidence="8">
    <location>
        <begin position="950"/>
        <end position="960"/>
    </location>
</feature>
<keyword evidence="7" id="KW-0807">Transducer</keyword>
<reference evidence="11" key="2">
    <citation type="journal article" date="2023" name="Science">
        <title>Genomic signatures of disease resistance in endangered staghorn corals.</title>
        <authorList>
            <person name="Vollmer S.V."/>
            <person name="Selwyn J.D."/>
            <person name="Despard B.A."/>
            <person name="Roesel C.L."/>
        </authorList>
    </citation>
    <scope>NUCLEOTIDE SEQUENCE</scope>
    <source>
        <strain evidence="11">K2</strain>
    </source>
</reference>
<evidence type="ECO:0000256" key="7">
    <source>
        <dbReference type="ARBA" id="ARBA00023224"/>
    </source>
</evidence>
<name>A0AAD9R2W8_ACRCE</name>
<accession>A0AAD9R2W8</accession>
<organism evidence="11 12">
    <name type="scientific">Acropora cervicornis</name>
    <name type="common">Staghorn coral</name>
    <dbReference type="NCBI Taxonomy" id="6130"/>
    <lineage>
        <taxon>Eukaryota</taxon>
        <taxon>Metazoa</taxon>
        <taxon>Cnidaria</taxon>
        <taxon>Anthozoa</taxon>
        <taxon>Hexacorallia</taxon>
        <taxon>Scleractinia</taxon>
        <taxon>Astrocoeniina</taxon>
        <taxon>Acroporidae</taxon>
        <taxon>Acropora</taxon>
    </lineage>
</organism>
<dbReference type="AlphaFoldDB" id="A0AAD9R2W8"/>
<feature type="transmembrane region" description="Helical" evidence="9">
    <location>
        <begin position="361"/>
        <end position="381"/>
    </location>
</feature>
<dbReference type="Pfam" id="PF00001">
    <property type="entry name" value="7tm_1"/>
    <property type="match status" value="3"/>
</dbReference>
<evidence type="ECO:0000256" key="1">
    <source>
        <dbReference type="ARBA" id="ARBA00004141"/>
    </source>
</evidence>
<feature type="transmembrane region" description="Helical" evidence="9">
    <location>
        <begin position="747"/>
        <end position="766"/>
    </location>
</feature>
<gene>
    <name evidence="11" type="ORF">P5673_002361</name>
</gene>
<comment type="subcellular location">
    <subcellularLocation>
        <location evidence="1">Membrane</location>
        <topology evidence="1">Multi-pass membrane protein</topology>
    </subcellularLocation>
</comment>
<reference evidence="11" key="1">
    <citation type="journal article" date="2023" name="G3 (Bethesda)">
        <title>Whole genome assembly and annotation of the endangered Caribbean coral Acropora cervicornis.</title>
        <authorList>
            <person name="Selwyn J.D."/>
            <person name="Vollmer S.V."/>
        </authorList>
    </citation>
    <scope>NUCLEOTIDE SEQUENCE</scope>
    <source>
        <strain evidence="11">K2</strain>
    </source>
</reference>
<feature type="domain" description="G-protein coupled receptors family 1 profile" evidence="10">
    <location>
        <begin position="648"/>
        <end position="897"/>
    </location>
</feature>
<dbReference type="InterPro" id="IPR017452">
    <property type="entry name" value="GPCR_Rhodpsn_7TM"/>
</dbReference>
<feature type="transmembrane region" description="Helical" evidence="9">
    <location>
        <begin position="401"/>
        <end position="421"/>
    </location>
</feature>
<evidence type="ECO:0000256" key="8">
    <source>
        <dbReference type="SAM" id="MobiDB-lite"/>
    </source>
</evidence>
<keyword evidence="12" id="KW-1185">Reference proteome</keyword>
<feature type="transmembrane region" description="Helical" evidence="9">
    <location>
        <begin position="88"/>
        <end position="108"/>
    </location>
</feature>
<evidence type="ECO:0000256" key="3">
    <source>
        <dbReference type="ARBA" id="ARBA00022989"/>
    </source>
</evidence>
<dbReference type="PROSITE" id="PS50262">
    <property type="entry name" value="G_PROTEIN_RECEP_F1_2"/>
    <property type="match status" value="3"/>
</dbReference>
<protein>
    <submittedName>
        <fullName evidence="11">Neuropeptide Y receptor type 1</fullName>
    </submittedName>
</protein>
<feature type="transmembrane region" description="Helical" evidence="9">
    <location>
        <begin position="667"/>
        <end position="694"/>
    </location>
</feature>
<keyword evidence="4" id="KW-0297">G-protein coupled receptor</keyword>
<feature type="domain" description="G-protein coupled receptors family 1 profile" evidence="10">
    <location>
        <begin position="342"/>
        <end position="591"/>
    </location>
</feature>
<dbReference type="PANTHER" id="PTHR45695:SF9">
    <property type="entry name" value="LEUCOKININ RECEPTOR"/>
    <property type="match status" value="1"/>
</dbReference>
<evidence type="ECO:0000256" key="2">
    <source>
        <dbReference type="ARBA" id="ARBA00022692"/>
    </source>
</evidence>
<feature type="transmembrane region" description="Helical" evidence="9">
    <location>
        <begin position="881"/>
        <end position="900"/>
    </location>
</feature>
<feature type="transmembrane region" description="Helical" evidence="9">
    <location>
        <begin position="486"/>
        <end position="505"/>
    </location>
</feature>
<evidence type="ECO:0000256" key="9">
    <source>
        <dbReference type="SAM" id="Phobius"/>
    </source>
</evidence>
<evidence type="ECO:0000259" key="10">
    <source>
        <dbReference type="PROSITE" id="PS50262"/>
    </source>
</evidence>
<dbReference type="GO" id="GO:0004930">
    <property type="term" value="F:G protein-coupled receptor activity"/>
    <property type="evidence" value="ECO:0007669"/>
    <property type="project" value="UniProtKB-KW"/>
</dbReference>
<evidence type="ECO:0000256" key="6">
    <source>
        <dbReference type="ARBA" id="ARBA00023170"/>
    </source>
</evidence>
<dbReference type="SUPFAM" id="SSF81321">
    <property type="entry name" value="Family A G protein-coupled receptor-like"/>
    <property type="match status" value="3"/>
</dbReference>
<keyword evidence="3 9" id="KW-1133">Transmembrane helix</keyword>
<proteinExistence type="predicted"/>
<feature type="transmembrane region" description="Helical" evidence="9">
    <location>
        <begin position="16"/>
        <end position="35"/>
    </location>
</feature>
<dbReference type="CDD" id="cd00637">
    <property type="entry name" value="7tm_classA_rhodopsin-like"/>
    <property type="match status" value="3"/>
</dbReference>
<dbReference type="EMBL" id="JARQWQ010000004">
    <property type="protein sequence ID" value="KAK2572152.1"/>
    <property type="molecule type" value="Genomic_DNA"/>
</dbReference>
<keyword evidence="6 11" id="KW-0675">Receptor</keyword>
<feature type="domain" description="G-protein coupled receptors family 1 profile" evidence="10">
    <location>
        <begin position="29"/>
        <end position="278"/>
    </location>
</feature>
<feature type="transmembrane region" description="Helical" evidence="9">
    <location>
        <begin position="706"/>
        <end position="726"/>
    </location>
</feature>
<dbReference type="InterPro" id="IPR000276">
    <property type="entry name" value="GPCR_Rhodpsn"/>
</dbReference>
<feature type="transmembrane region" description="Helical" evidence="9">
    <location>
        <begin position="173"/>
        <end position="192"/>
    </location>
</feature>
<feature type="transmembrane region" description="Helical" evidence="9">
    <location>
        <begin position="262"/>
        <end position="281"/>
    </location>
</feature>
<evidence type="ECO:0000256" key="4">
    <source>
        <dbReference type="ARBA" id="ARBA00023040"/>
    </source>
</evidence>
<dbReference type="PRINTS" id="PR00237">
    <property type="entry name" value="GPCRRHODOPSN"/>
</dbReference>
<dbReference type="PANTHER" id="PTHR45695">
    <property type="entry name" value="LEUCOKININ RECEPTOR-RELATED"/>
    <property type="match status" value="1"/>
</dbReference>
<keyword evidence="5 9" id="KW-0472">Membrane</keyword>
<sequence length="960" mass="109704">MATSDGFPPVLQVCFVIFYSTVFVMSSVGNTWVIIKCYKSLKRQRVPLMWLVGNLAFADLLFTSLTVLNVIDFFWRWVGGNVTCRLHGFLVEATYTTSITTLVLITFQRHKAVTDPFNARVQGWPRKEYIKPAIAWFVCLVVCSPLVDIYRLETRGNAIVCVNTTWGDIGRQVYYTLHATFFFVLPFLYMILTQRIIHRALCARVVPIISNSFIEKSTQRHKKVAKTLIALTIAFAICWSPFMVTRTLINFHVASPGLVWRASQLLICLNAALDPILYGYYGGNLQSSMKKFIKCNFAKTRDSDLPSVFVLRTDISQRTRESIQQRPGSLRASPIFVMSSVGNTWVIIKCYKSLKRQHVPLMWLVANLAFADLLFTSLTVLNVIDFFWRWVGGNVTCRLHGFLVEATYTTSITTLVLITFQRHKAVTDPFNARVQGWARKEYIKPAIAWFVCLVVCSPLVDIYRLETRGNAIVCVNTTWGDTGRQVYYTLHATFFFVLPFLYMILTQRIIHRALRARVVPTISNSFIEKPKQRQKKVAKTLIALTIAFAICWSPFMVTRTLINFHVASPGLVWRASQLLICLNAGLDPILYGYYGGNLQSSMKKLIKCNFAKTRDSDLPSVFLLRTDISQRTRQNIQRRPVFVMSSVGNTWVITKSYKSLKRQHVPLMWLVANLAFADLLFTSLTVLNVIDFFWQWVGGNGTCRLHGFLVEATYTTSITTLMLITFQRHKAVTDPFNARVQGWARKEYIKLAIAWFLSLVVCSPLVDIYRLETRGNGTVCVNTTWGDIGRQVYYTLHATFFFVLPFLYMILTQRIIHRALRARVVPTISNSFIEKSLQQHRKVSNTLIALTIAFAICWSPFMVTRTLINFHVASPGLVWRASQLLICLNAALDPILYGYYGENLQSSMKKLIKCNFAKTRDSDLPSVFLLRPNISKRTKQNIQRRPGRASPSQNMMLQPL</sequence>
<feature type="transmembrane region" description="Helical" evidence="9">
    <location>
        <begin position="47"/>
        <end position="68"/>
    </location>
</feature>
<feature type="transmembrane region" description="Helical" evidence="9">
    <location>
        <begin position="224"/>
        <end position="242"/>
    </location>
</feature>
<keyword evidence="2 9" id="KW-0812">Transmembrane</keyword>
<feature type="transmembrane region" description="Helical" evidence="9">
    <location>
        <begin position="792"/>
        <end position="811"/>
    </location>
</feature>
<dbReference type="Gene3D" id="1.20.1070.10">
    <property type="entry name" value="Rhodopsin 7-helix transmembrane proteins"/>
    <property type="match status" value="3"/>
</dbReference>
<feature type="transmembrane region" description="Helical" evidence="9">
    <location>
        <begin position="442"/>
        <end position="460"/>
    </location>
</feature>
<feature type="transmembrane region" description="Helical" evidence="9">
    <location>
        <begin position="537"/>
        <end position="555"/>
    </location>
</feature>
<dbReference type="GO" id="GO:0005886">
    <property type="term" value="C:plasma membrane"/>
    <property type="evidence" value="ECO:0007669"/>
    <property type="project" value="TreeGrafter"/>
</dbReference>
<feature type="transmembrane region" description="Helical" evidence="9">
    <location>
        <begin position="843"/>
        <end position="861"/>
    </location>
</feature>
<evidence type="ECO:0000313" key="12">
    <source>
        <dbReference type="Proteomes" id="UP001249851"/>
    </source>
</evidence>
<evidence type="ECO:0000256" key="5">
    <source>
        <dbReference type="ARBA" id="ARBA00023136"/>
    </source>
</evidence>
<feature type="transmembrane region" description="Helical" evidence="9">
    <location>
        <begin position="575"/>
        <end position="594"/>
    </location>
</feature>
<comment type="caution">
    <text evidence="11">The sequence shown here is derived from an EMBL/GenBank/DDBJ whole genome shotgun (WGS) entry which is preliminary data.</text>
</comment>
<evidence type="ECO:0000313" key="11">
    <source>
        <dbReference type="EMBL" id="KAK2572152.1"/>
    </source>
</evidence>
<feature type="region of interest" description="Disordered" evidence="8">
    <location>
        <begin position="940"/>
        <end position="960"/>
    </location>
</feature>
<feature type="transmembrane region" description="Helical" evidence="9">
    <location>
        <begin position="129"/>
        <end position="147"/>
    </location>
</feature>